<dbReference type="Proteomes" id="UP000256301">
    <property type="component" value="Unassembled WGS sequence"/>
</dbReference>
<name>A0A3E0MH70_MICAE</name>
<accession>A0A3E0MH70</accession>
<reference evidence="1 2" key="1">
    <citation type="submission" date="2017-08" db="EMBL/GenBank/DDBJ databases">
        <title>Functional genomic and metabolic studies of the symbiotic interactions of six Microcystis-dominated communities.</title>
        <authorList>
            <person name="Li Q."/>
            <person name="Lin F."/>
        </authorList>
    </citation>
    <scope>NUCLEOTIDE SEQUENCE [LARGE SCALE GENOMIC DNA]</scope>
    <source>
        <strain evidence="1">DA14</strain>
    </source>
</reference>
<comment type="caution">
    <text evidence="1">The sequence shown here is derived from an EMBL/GenBank/DDBJ whole genome shotgun (WGS) entry which is preliminary data.</text>
</comment>
<dbReference type="EMBL" id="QQWE01000002">
    <property type="protein sequence ID" value="REJ58712.1"/>
    <property type="molecule type" value="Genomic_DNA"/>
</dbReference>
<dbReference type="AlphaFoldDB" id="A0A3E0MH70"/>
<sequence length="130" mass="13623">MEPIALILTALAAGATAAAKDTAGTAVKDAYNGLKHLLKKKFEGDALAQAVVDAKPEDIDKAEGLLKTKITEFSVERDTEILRAAETLIDTLNSESVIQGGSPYVTVGGNFQGILGNVHTEKGDTHITFG</sequence>
<organism evidence="1 2">
    <name type="scientific">Microcystis aeruginosa DA14</name>
    <dbReference type="NCBI Taxonomy" id="1987506"/>
    <lineage>
        <taxon>Bacteria</taxon>
        <taxon>Bacillati</taxon>
        <taxon>Cyanobacteriota</taxon>
        <taxon>Cyanophyceae</taxon>
        <taxon>Oscillatoriophycideae</taxon>
        <taxon>Chroococcales</taxon>
        <taxon>Microcystaceae</taxon>
        <taxon>Microcystis</taxon>
    </lineage>
</organism>
<proteinExistence type="predicted"/>
<protein>
    <submittedName>
        <fullName evidence="1">Uncharacterized protein</fullName>
    </submittedName>
</protein>
<evidence type="ECO:0000313" key="1">
    <source>
        <dbReference type="EMBL" id="REJ58712.1"/>
    </source>
</evidence>
<gene>
    <name evidence="1" type="ORF">DWQ56_06055</name>
</gene>
<evidence type="ECO:0000313" key="2">
    <source>
        <dbReference type="Proteomes" id="UP000256301"/>
    </source>
</evidence>